<dbReference type="EMBL" id="JAAXPG010000003">
    <property type="protein sequence ID" value="NKY96874.1"/>
    <property type="molecule type" value="Genomic_DNA"/>
</dbReference>
<reference evidence="1 2" key="1">
    <citation type="submission" date="2020-04" db="EMBL/GenBank/DDBJ databases">
        <title>MicrobeNet Type strains.</title>
        <authorList>
            <person name="Nicholson A.C."/>
        </authorList>
    </citation>
    <scope>NUCLEOTIDE SEQUENCE [LARGE SCALE GENOMIC DNA]</scope>
    <source>
        <strain evidence="1 2">ATCC 23612</strain>
    </source>
</reference>
<dbReference type="Proteomes" id="UP000553209">
    <property type="component" value="Unassembled WGS sequence"/>
</dbReference>
<dbReference type="AlphaFoldDB" id="A0A7X6MA86"/>
<proteinExistence type="predicted"/>
<comment type="caution">
    <text evidence="1">The sequence shown here is derived from an EMBL/GenBank/DDBJ whole genome shotgun (WGS) entry which is preliminary data.</text>
</comment>
<protein>
    <submittedName>
        <fullName evidence="1">Uncharacterized protein</fullName>
    </submittedName>
</protein>
<gene>
    <name evidence="1" type="ORF">HGB44_04160</name>
</gene>
<evidence type="ECO:0000313" key="1">
    <source>
        <dbReference type="EMBL" id="NKY96874.1"/>
    </source>
</evidence>
<sequence>MLLALLVLRRATLVLRRLADRLRLAHLASGATAWLVCDHWRDGWQLTPMVLGALGAGLAAAAA</sequence>
<keyword evidence="2" id="KW-1185">Reference proteome</keyword>
<organism evidence="1 2">
    <name type="scientific">Nocardiopsis alborubida</name>
    <dbReference type="NCBI Taxonomy" id="146802"/>
    <lineage>
        <taxon>Bacteria</taxon>
        <taxon>Bacillati</taxon>
        <taxon>Actinomycetota</taxon>
        <taxon>Actinomycetes</taxon>
        <taxon>Streptosporangiales</taxon>
        <taxon>Nocardiopsidaceae</taxon>
        <taxon>Nocardiopsis</taxon>
    </lineage>
</organism>
<dbReference type="RefSeq" id="WP_061082104.1">
    <property type="nucleotide sequence ID" value="NZ_JAAXPG010000003.1"/>
</dbReference>
<name>A0A7X6MA86_9ACTN</name>
<accession>A0A7X6MA86</accession>
<evidence type="ECO:0000313" key="2">
    <source>
        <dbReference type="Proteomes" id="UP000553209"/>
    </source>
</evidence>